<dbReference type="Proteomes" id="UP000029462">
    <property type="component" value="Unassembled WGS sequence"/>
</dbReference>
<dbReference type="InterPro" id="IPR027417">
    <property type="entry name" value="P-loop_NTPase"/>
</dbReference>
<dbReference type="InterPro" id="IPR035965">
    <property type="entry name" value="PAS-like_dom_sf"/>
</dbReference>
<dbReference type="EC" id="2.7.13.3" evidence="2"/>
<dbReference type="PROSITE" id="PS50109">
    <property type="entry name" value="HIS_KIN"/>
    <property type="match status" value="1"/>
</dbReference>
<dbReference type="SMART" id="SM00086">
    <property type="entry name" value="PAC"/>
    <property type="match status" value="1"/>
</dbReference>
<dbReference type="CDD" id="cd00130">
    <property type="entry name" value="PAS"/>
    <property type="match status" value="1"/>
</dbReference>
<comment type="catalytic activity">
    <reaction evidence="1">
        <text>ATP + protein L-histidine = ADP + protein N-phospho-L-histidine.</text>
        <dbReference type="EC" id="2.7.13.3"/>
    </reaction>
</comment>
<dbReference type="SUPFAM" id="SSF52540">
    <property type="entry name" value="P-loop containing nucleoside triphosphate hydrolases"/>
    <property type="match status" value="1"/>
</dbReference>
<dbReference type="Gene3D" id="3.40.50.300">
    <property type="entry name" value="P-loop containing nucleotide triphosphate hydrolases"/>
    <property type="match status" value="1"/>
</dbReference>
<evidence type="ECO:0000259" key="5">
    <source>
        <dbReference type="PROSITE" id="PS50109"/>
    </source>
</evidence>
<dbReference type="RefSeq" id="WP_042390767.1">
    <property type="nucleotide sequence ID" value="NZ_BBMZ01000009.1"/>
</dbReference>
<dbReference type="Gene3D" id="1.10.510.10">
    <property type="entry name" value="Transferase(Phosphotransferase) domain 1"/>
    <property type="match status" value="1"/>
</dbReference>
<evidence type="ECO:0000256" key="3">
    <source>
        <dbReference type="ARBA" id="ARBA00022553"/>
    </source>
</evidence>
<sequence>MSEKLSAAGKLMNGDVFTLTDDIIFTPLAQDGCIAWTLCHPLHSGESFILASAASDDAEFQATRLLKNEFALRMQLSGMWAVRPISSTSHHGRYALVYAPFPFRTLAQSTRLRVGNIADFLAMALGLCTPLRQMHAQGLVHSDIKPGNFFIDPGGAYRLAGFGLTTGSPEIASQASLSVPGGTLAYMSPEHTARTRDSVDSRSDLYSLGIVLYELLTGTLPFEPSEGGQAEWAHHHIASVPRPLHEVRPSVPGMLSAIVLRLLEKSPANRYQTVEGLIADLRRCQANLAENGDITPFTPGLQDRLPARFLPDNLYLAHPQQQQLLAAFDQVTESGAHSLVVISGPLGSGKSSLIASALKTLQHRRVLLAVSKADQYSAVVPYTVIASAFRSLTLYLLGLGAEDVARWKRRLTRALGSYAVLAVKLVPELGLLLDNRSLTVGDLDSTDAKARFNQMASRLVEAFATPDCPLVLLIDDIHWIDQASLQLLEYLTQASGALPLLMVVAHSDTDAFPDGSAQTLLKNLRADARHLVDIRPAPLNVKAVARWLADIFQARASGLHELATLIHEKTGGNPLFTHEFFQRIVKDGLITHNKKQGKWYYDLPAIRARNYTENVASLVLLQLADMPLPARRLLGCLACVGGTGKPALLSQMQAITPEHLHEQLQPAVSARLISLAGDEYTFTHDRVHKAARALLNADEIGQLNLSAARLFTEAARQSDDSDRLFLAVHHITSALNDIRFSPERDSYRAVCHLAAQRAKSTGDYASAVRYLRTAKRLHEDALHAEPDEAFQLDFDEAECEFLQGNLPSALALCQRLMHAPRPHQKAVAACMMAEIYMRQSNMPLALETALSGLAAFDVDLSRHPNAGDCDEAWRSVESRISGDPVAAFQTLAVTQDREAETIMSLMLSASMFAAFACPRLHFLLLCKIIHMTLDRGLCGASTAAFAWYGVLIGRRYHEYPHGFIWSQLAHELVMQHGFNNFKGRTLLAVDLATSWVKPIGSAIESAKTCFTASVDHGDLTAACFIIRHQTMNFLTRGDHLDGVLTTIERGLGFIRKLRFPDVEILLLLQRLYVNHLRNASGNFTGAEVFPASLIADETARGHQHIPLTLFWFWLYRGMAHFMAGEYAEASHCLENAAPMVDSVPGYIHLLDYHFYSALSLTLSLKPESATAAQRDTVKGHHDRIALWARHNPATFADKEALVGAELARLEQKNDIAIAQYERAIKLSGDAEFHHIHGLACELAGGFAKAAGFQVASEAYFRGAFSAWRRWGAMAKLRQLERHYPHLSPSTQSTPYDTIAFAQNEVVHDLESMLRAVRAMTEEIDLDRLMQTLMTLLLERAGAQRGLLIRILDNNVLETQACAETSSDGVKVRRVKERPSATDMPLSILSAVMRTGQEIRTGKPGSFSPFSQDAYLVTSGAAVMCVPMYKQAKMVGVLYLENRVMPEIFTAEHSRIVRMLASQAAVSLETARLYAELLEENVQRRRVEKELRASQTSLMLGERISNTGTWRWDIDQDLMFVSDEYARILGLPDRQRTISMADFLMLVHPEDYQRISRLVTDSVRNGVSMRAEFRVFRPDGDCRYILGVGNPVGDEPSVAEYFGVITDITARRQSEDAVRVAQADLARVSRATTVGQLTASIAHEINQPLMSIVANAGASLRWLSREPAMLSHARTSLEEIISEGERAGNIIRGLQALTRNQTASRSRVNLHHLVYHIVALSRSELERQQIALHYQLKAQDAFIYGDSVQIQQVLLNLIVNAIDAMAGIHDRPLTLTVSSLNPEPGSIRLDITDTGIGLSPEVQERLFDSFYTTKEQGMGMGLSISHSIIERHAGRLQAVPGERHGSRFWFTLPVHDQQGE</sequence>
<dbReference type="Pfam" id="PF13191">
    <property type="entry name" value="AAA_16"/>
    <property type="match status" value="1"/>
</dbReference>
<dbReference type="Gene3D" id="1.25.40.10">
    <property type="entry name" value="Tetratricopeptide repeat domain"/>
    <property type="match status" value="1"/>
</dbReference>
<dbReference type="Gene3D" id="3.30.565.10">
    <property type="entry name" value="Histidine kinase-like ATPase, C-terminal domain"/>
    <property type="match status" value="1"/>
</dbReference>
<feature type="domain" description="PAC" evidence="7">
    <location>
        <begin position="1568"/>
        <end position="1619"/>
    </location>
</feature>
<dbReference type="InterPro" id="IPR003661">
    <property type="entry name" value="HisK_dim/P_dom"/>
</dbReference>
<dbReference type="PROSITE" id="PS50011">
    <property type="entry name" value="PROTEIN_KINASE_DOM"/>
    <property type="match status" value="1"/>
</dbReference>
<dbReference type="SMART" id="SM00220">
    <property type="entry name" value="S_TKc"/>
    <property type="match status" value="1"/>
</dbReference>
<dbReference type="eggNOG" id="COG3899">
    <property type="taxonomic scope" value="Bacteria"/>
</dbReference>
<reference evidence="8 9" key="1">
    <citation type="submission" date="2014-09" db="EMBL/GenBank/DDBJ databases">
        <title>Whole genome shotgun sequence of Escherichia vulneris NBRC 102420.</title>
        <authorList>
            <person name="Yoshida Y."/>
            <person name="Hosoyama A."/>
            <person name="Tsuchikane K."/>
            <person name="Ohji S."/>
            <person name="Ichikawa N."/>
            <person name="Kimura A."/>
            <person name="Yamazoe A."/>
            <person name="Ezaki T."/>
            <person name="Fujita N."/>
        </authorList>
    </citation>
    <scope>NUCLEOTIDE SEQUENCE [LARGE SCALE GENOMIC DNA]</scope>
    <source>
        <strain evidence="8 9">NBRC 102420</strain>
    </source>
</reference>
<dbReference type="InterPro" id="IPR011009">
    <property type="entry name" value="Kinase-like_dom_sf"/>
</dbReference>
<dbReference type="Pfam" id="PF02518">
    <property type="entry name" value="HATPase_c"/>
    <property type="match status" value="1"/>
</dbReference>
<dbReference type="InterPro" id="IPR005467">
    <property type="entry name" value="His_kinase_dom"/>
</dbReference>
<dbReference type="Pfam" id="PF08447">
    <property type="entry name" value="PAS_3"/>
    <property type="match status" value="1"/>
</dbReference>
<dbReference type="eggNOG" id="COG0515">
    <property type="taxonomic scope" value="Bacteria"/>
</dbReference>
<dbReference type="InterPro" id="IPR000014">
    <property type="entry name" value="PAS"/>
</dbReference>
<dbReference type="InterPro" id="IPR001610">
    <property type="entry name" value="PAC"/>
</dbReference>
<evidence type="ECO:0000313" key="9">
    <source>
        <dbReference type="Proteomes" id="UP000029462"/>
    </source>
</evidence>
<dbReference type="SUPFAM" id="SSF55874">
    <property type="entry name" value="ATPase domain of HSP90 chaperone/DNA topoisomerase II/histidine kinase"/>
    <property type="match status" value="1"/>
</dbReference>
<dbReference type="GO" id="GO:0009882">
    <property type="term" value="F:blue light photoreceptor activity"/>
    <property type="evidence" value="ECO:0007669"/>
    <property type="project" value="UniProtKB-ARBA"/>
</dbReference>
<feature type="domain" description="Protein kinase" evidence="4">
    <location>
        <begin position="2"/>
        <end position="288"/>
    </location>
</feature>
<keyword evidence="8" id="KW-0808">Transferase</keyword>
<dbReference type="eggNOG" id="COG2203">
    <property type="taxonomic scope" value="Bacteria"/>
</dbReference>
<dbReference type="InterPro" id="IPR000719">
    <property type="entry name" value="Prot_kinase_dom"/>
</dbReference>
<dbReference type="InterPro" id="IPR008271">
    <property type="entry name" value="Ser/Thr_kinase_AS"/>
</dbReference>
<dbReference type="Pfam" id="PF01590">
    <property type="entry name" value="GAF"/>
    <property type="match status" value="1"/>
</dbReference>
<dbReference type="Gene3D" id="3.30.450.20">
    <property type="entry name" value="PAS domain"/>
    <property type="match status" value="1"/>
</dbReference>
<keyword evidence="3" id="KW-0597">Phosphoprotein</keyword>
<keyword evidence="8" id="KW-0418">Kinase</keyword>
<dbReference type="PRINTS" id="PR00344">
    <property type="entry name" value="BCTRLSENSOR"/>
</dbReference>
<feature type="domain" description="Histidine kinase" evidence="5">
    <location>
        <begin position="1639"/>
        <end position="1855"/>
    </location>
</feature>
<feature type="domain" description="PAS" evidence="6">
    <location>
        <begin position="1512"/>
        <end position="1565"/>
    </location>
</feature>
<dbReference type="SUPFAM" id="SSF47384">
    <property type="entry name" value="Homodimeric domain of signal transducing histidine kinase"/>
    <property type="match status" value="1"/>
</dbReference>
<dbReference type="InterPro" id="IPR036890">
    <property type="entry name" value="HATPase_C_sf"/>
</dbReference>
<evidence type="ECO:0000259" key="4">
    <source>
        <dbReference type="PROSITE" id="PS50011"/>
    </source>
</evidence>
<dbReference type="InterPro" id="IPR003018">
    <property type="entry name" value="GAF"/>
</dbReference>
<dbReference type="InterPro" id="IPR053159">
    <property type="entry name" value="Hybrid_Histidine_Kinase"/>
</dbReference>
<dbReference type="InterPro" id="IPR011990">
    <property type="entry name" value="TPR-like_helical_dom_sf"/>
</dbReference>
<dbReference type="CDD" id="cd00082">
    <property type="entry name" value="HisKA"/>
    <property type="match status" value="1"/>
</dbReference>
<dbReference type="EMBL" id="BBMZ01000009">
    <property type="protein sequence ID" value="GAL57991.1"/>
    <property type="molecule type" value="Genomic_DNA"/>
</dbReference>
<gene>
    <name evidence="8" type="ORF">EV102420_09_00230</name>
</gene>
<comment type="caution">
    <text evidence="8">The sequence shown here is derived from an EMBL/GenBank/DDBJ whole genome shotgun (WGS) entry which is preliminary data.</text>
</comment>
<dbReference type="GO" id="GO:0005524">
    <property type="term" value="F:ATP binding"/>
    <property type="evidence" value="ECO:0007669"/>
    <property type="project" value="InterPro"/>
</dbReference>
<dbReference type="eggNOG" id="COG4191">
    <property type="taxonomic scope" value="Bacteria"/>
</dbReference>
<dbReference type="PROSITE" id="PS50113">
    <property type="entry name" value="PAC"/>
    <property type="match status" value="1"/>
</dbReference>
<dbReference type="InterPro" id="IPR041664">
    <property type="entry name" value="AAA_16"/>
</dbReference>
<name>A0A090UZN8_PSEVU</name>
<dbReference type="STRING" id="1115515.EV102420_09_00230"/>
<dbReference type="SMART" id="SM00065">
    <property type="entry name" value="GAF"/>
    <property type="match status" value="1"/>
</dbReference>
<dbReference type="InterPro" id="IPR000700">
    <property type="entry name" value="PAS-assoc_C"/>
</dbReference>
<dbReference type="SUPFAM" id="SSF55785">
    <property type="entry name" value="PYP-like sensor domain (PAS domain)"/>
    <property type="match status" value="1"/>
</dbReference>
<dbReference type="SMART" id="SM00387">
    <property type="entry name" value="HATPase_c"/>
    <property type="match status" value="1"/>
</dbReference>
<dbReference type="Pfam" id="PF00512">
    <property type="entry name" value="HisKA"/>
    <property type="match status" value="1"/>
</dbReference>
<dbReference type="SMART" id="SM00388">
    <property type="entry name" value="HisKA"/>
    <property type="match status" value="1"/>
</dbReference>
<evidence type="ECO:0000259" key="6">
    <source>
        <dbReference type="PROSITE" id="PS50112"/>
    </source>
</evidence>
<dbReference type="NCBIfam" id="TIGR00229">
    <property type="entry name" value="sensory_box"/>
    <property type="match status" value="1"/>
</dbReference>
<dbReference type="InterPro" id="IPR036097">
    <property type="entry name" value="HisK_dim/P_sf"/>
</dbReference>
<evidence type="ECO:0000256" key="1">
    <source>
        <dbReference type="ARBA" id="ARBA00000085"/>
    </source>
</evidence>
<dbReference type="InterPro" id="IPR013655">
    <property type="entry name" value="PAS_fold_3"/>
</dbReference>
<dbReference type="Gene3D" id="1.10.287.130">
    <property type="match status" value="1"/>
</dbReference>
<dbReference type="Pfam" id="PF00069">
    <property type="entry name" value="Pkinase"/>
    <property type="match status" value="1"/>
</dbReference>
<proteinExistence type="predicted"/>
<dbReference type="Gene3D" id="3.30.450.40">
    <property type="match status" value="1"/>
</dbReference>
<dbReference type="SUPFAM" id="SSF55781">
    <property type="entry name" value="GAF domain-like"/>
    <property type="match status" value="1"/>
</dbReference>
<dbReference type="PANTHER" id="PTHR43642">
    <property type="entry name" value="HYBRID SIGNAL TRANSDUCTION HISTIDINE KINASE G"/>
    <property type="match status" value="1"/>
</dbReference>
<dbReference type="OrthoDB" id="9772100at2"/>
<dbReference type="SUPFAM" id="SSF56112">
    <property type="entry name" value="Protein kinase-like (PK-like)"/>
    <property type="match status" value="1"/>
</dbReference>
<dbReference type="PANTHER" id="PTHR43642:SF1">
    <property type="entry name" value="HYBRID SIGNAL TRANSDUCTION HISTIDINE KINASE G"/>
    <property type="match status" value="1"/>
</dbReference>
<dbReference type="InterPro" id="IPR029016">
    <property type="entry name" value="GAF-like_dom_sf"/>
</dbReference>
<dbReference type="InterPro" id="IPR003594">
    <property type="entry name" value="HATPase_dom"/>
</dbReference>
<dbReference type="GO" id="GO:0000155">
    <property type="term" value="F:phosphorelay sensor kinase activity"/>
    <property type="evidence" value="ECO:0007669"/>
    <property type="project" value="InterPro"/>
</dbReference>
<dbReference type="Gene3D" id="2.10.70.100">
    <property type="match status" value="1"/>
</dbReference>
<organism evidence="8 9">
    <name type="scientific">Pseudescherichia vulneris NBRC 102420</name>
    <dbReference type="NCBI Taxonomy" id="1115515"/>
    <lineage>
        <taxon>Bacteria</taxon>
        <taxon>Pseudomonadati</taxon>
        <taxon>Pseudomonadota</taxon>
        <taxon>Gammaproteobacteria</taxon>
        <taxon>Enterobacterales</taxon>
        <taxon>Enterobacteriaceae</taxon>
        <taxon>Pseudescherichia</taxon>
    </lineage>
</organism>
<accession>A0A090UZN8</accession>
<keyword evidence="9" id="KW-1185">Reference proteome</keyword>
<dbReference type="InterPro" id="IPR004358">
    <property type="entry name" value="Sig_transdc_His_kin-like_C"/>
</dbReference>
<evidence type="ECO:0000313" key="8">
    <source>
        <dbReference type="EMBL" id="GAL57991.1"/>
    </source>
</evidence>
<dbReference type="PROSITE" id="PS00108">
    <property type="entry name" value="PROTEIN_KINASE_ST"/>
    <property type="match status" value="1"/>
</dbReference>
<dbReference type="PROSITE" id="PS50112">
    <property type="entry name" value="PAS"/>
    <property type="match status" value="1"/>
</dbReference>
<evidence type="ECO:0000256" key="2">
    <source>
        <dbReference type="ARBA" id="ARBA00012438"/>
    </source>
</evidence>
<protein>
    <recommendedName>
        <fullName evidence="2">histidine kinase</fullName>
        <ecNumber evidence="2">2.7.13.3</ecNumber>
    </recommendedName>
</protein>
<dbReference type="CDD" id="cd14014">
    <property type="entry name" value="STKc_PknB_like"/>
    <property type="match status" value="1"/>
</dbReference>
<dbReference type="SUPFAM" id="SSF48452">
    <property type="entry name" value="TPR-like"/>
    <property type="match status" value="1"/>
</dbReference>
<evidence type="ECO:0000259" key="7">
    <source>
        <dbReference type="PROSITE" id="PS50113"/>
    </source>
</evidence>